<dbReference type="Gene3D" id="3.30.2310.50">
    <property type="entry name" value="Protein of unknown function (DUF3228), domain 1"/>
    <property type="match status" value="2"/>
</dbReference>
<protein>
    <recommendedName>
        <fullName evidence="3">Flagellar associated protein</fullName>
    </recommendedName>
</protein>
<evidence type="ECO:0000256" key="1">
    <source>
        <dbReference type="SAM" id="SignalP"/>
    </source>
</evidence>
<dbReference type="EMBL" id="HBGB01028621">
    <property type="protein sequence ID" value="CAD9061628.1"/>
    <property type="molecule type" value="Transcribed_RNA"/>
</dbReference>
<sequence>MQRRPLGVQTTVCILVLLAACLSAISASPRAAFLSSLRPHVAASHAFARRSAAALRRPVRMAAAAGASAAAVKTFSARGISLGLDAFAYRQWDDPSYKGTRMKGDKQEFIDKVNELVQQNDLTMTEGYAPFCRHIFVGNIVDGVVPGTLAITDANRHLLRSGYSARRPEELPVLSRWFRAGDVKGLLRPAKFLDLILYSREQIAKEKAAMDKTDEVTIDEKDPLWSVISIKAQDEAFELPMAPITMMRNTLIGEGGSGVPIDREAYMKSVEYWQNHAVVQ</sequence>
<evidence type="ECO:0000313" key="2">
    <source>
        <dbReference type="EMBL" id="CAD9061628.1"/>
    </source>
</evidence>
<reference evidence="2" key="1">
    <citation type="submission" date="2021-01" db="EMBL/GenBank/DDBJ databases">
        <authorList>
            <person name="Corre E."/>
            <person name="Pelletier E."/>
            <person name="Niang G."/>
            <person name="Scheremetjew M."/>
            <person name="Finn R."/>
            <person name="Kale V."/>
            <person name="Holt S."/>
            <person name="Cochrane G."/>
            <person name="Meng A."/>
            <person name="Brown T."/>
            <person name="Cohen L."/>
        </authorList>
    </citation>
    <scope>NUCLEOTIDE SEQUENCE</scope>
    <source>
        <strain evidence="2">CCMP3346</strain>
    </source>
</reference>
<name>A0A7S1K4I9_9ALVE</name>
<organism evidence="2">
    <name type="scientific">Vitrella brassicaformis</name>
    <dbReference type="NCBI Taxonomy" id="1169539"/>
    <lineage>
        <taxon>Eukaryota</taxon>
        <taxon>Sar</taxon>
        <taxon>Alveolata</taxon>
        <taxon>Colpodellida</taxon>
        <taxon>Vitrellaceae</taxon>
        <taxon>Vitrella</taxon>
    </lineage>
</organism>
<dbReference type="PANTHER" id="PTHR38666:SF2">
    <property type="entry name" value="FLAGELLAR ASSOCIATED PROTEIN"/>
    <property type="match status" value="1"/>
</dbReference>
<accession>A0A7S1K4I9</accession>
<evidence type="ECO:0008006" key="3">
    <source>
        <dbReference type="Google" id="ProtNLM"/>
    </source>
</evidence>
<dbReference type="AlphaFoldDB" id="A0A7S1K4I9"/>
<gene>
    <name evidence="2" type="ORF">VBRA1451_LOCUS16698</name>
</gene>
<dbReference type="PANTHER" id="PTHR38666">
    <property type="match status" value="1"/>
</dbReference>
<dbReference type="InterPro" id="IPR021610">
    <property type="entry name" value="DUF3228"/>
</dbReference>
<feature type="signal peptide" evidence="1">
    <location>
        <begin position="1"/>
        <end position="27"/>
    </location>
</feature>
<dbReference type="PROSITE" id="PS51257">
    <property type="entry name" value="PROKAR_LIPOPROTEIN"/>
    <property type="match status" value="1"/>
</dbReference>
<feature type="chain" id="PRO_5030607059" description="Flagellar associated protein" evidence="1">
    <location>
        <begin position="28"/>
        <end position="280"/>
    </location>
</feature>
<dbReference type="Pfam" id="PF11539">
    <property type="entry name" value="DUF3228"/>
    <property type="match status" value="1"/>
</dbReference>
<proteinExistence type="predicted"/>
<keyword evidence="1" id="KW-0732">Signal</keyword>